<organism evidence="7 8">
    <name type="scientific">Geovibrio thiophilus</name>
    <dbReference type="NCBI Taxonomy" id="139438"/>
    <lineage>
        <taxon>Bacteria</taxon>
        <taxon>Pseudomonadati</taxon>
        <taxon>Deferribacterota</taxon>
        <taxon>Deferribacteres</taxon>
        <taxon>Deferribacterales</taxon>
        <taxon>Geovibrionaceae</taxon>
        <taxon>Geovibrio</taxon>
    </lineage>
</organism>
<dbReference type="InterPro" id="IPR049704">
    <property type="entry name" value="Aminotrans_3_PPA_site"/>
</dbReference>
<dbReference type="InterPro" id="IPR015421">
    <property type="entry name" value="PyrdxlP-dep_Trfase_major"/>
</dbReference>
<dbReference type="PROSITE" id="PS00600">
    <property type="entry name" value="AA_TRANSFER_CLASS_3"/>
    <property type="match status" value="1"/>
</dbReference>
<keyword evidence="5 6" id="KW-0663">Pyridoxal phosphate</keyword>
<dbReference type="PANTHER" id="PTHR11986">
    <property type="entry name" value="AMINOTRANSFERASE CLASS III"/>
    <property type="match status" value="1"/>
</dbReference>
<comment type="similarity">
    <text evidence="2 6">Belongs to the class-III pyridoxal-phosphate-dependent aminotransferase family.</text>
</comment>
<dbReference type="AlphaFoldDB" id="A0A410JZ50"/>
<dbReference type="Gene3D" id="3.90.1150.10">
    <property type="entry name" value="Aspartate Aminotransferase, domain 1"/>
    <property type="match status" value="1"/>
</dbReference>
<evidence type="ECO:0000313" key="7">
    <source>
        <dbReference type="EMBL" id="QAR33476.1"/>
    </source>
</evidence>
<dbReference type="GO" id="GO:0009448">
    <property type="term" value="P:gamma-aminobutyric acid metabolic process"/>
    <property type="evidence" value="ECO:0007669"/>
    <property type="project" value="InterPro"/>
</dbReference>
<dbReference type="InterPro" id="IPR050103">
    <property type="entry name" value="Class-III_PLP-dep_AT"/>
</dbReference>
<dbReference type="EC" id="2.6.1.19" evidence="7"/>
<dbReference type="Gene3D" id="3.40.640.10">
    <property type="entry name" value="Type I PLP-dependent aspartate aminotransferase-like (Major domain)"/>
    <property type="match status" value="1"/>
</dbReference>
<dbReference type="KEGG" id="gtl:EP073_08695"/>
<dbReference type="EMBL" id="CP035108">
    <property type="protein sequence ID" value="QAR33476.1"/>
    <property type="molecule type" value="Genomic_DNA"/>
</dbReference>
<evidence type="ECO:0000256" key="2">
    <source>
        <dbReference type="ARBA" id="ARBA00008954"/>
    </source>
</evidence>
<protein>
    <submittedName>
        <fullName evidence="7">4-aminobutyrate--2-oxoglutarate transaminase</fullName>
        <ecNumber evidence="7">2.6.1.19</ecNumber>
    </submittedName>
</protein>
<evidence type="ECO:0000256" key="6">
    <source>
        <dbReference type="RuleBase" id="RU003560"/>
    </source>
</evidence>
<dbReference type="GO" id="GO:0034386">
    <property type="term" value="F:4-aminobutyrate:2-oxoglutarate transaminase activity"/>
    <property type="evidence" value="ECO:0007669"/>
    <property type="project" value="UniProtKB-EC"/>
</dbReference>
<proteinExistence type="inferred from homology"/>
<gene>
    <name evidence="7" type="primary">gabT</name>
    <name evidence="7" type="ORF">EP073_08695</name>
</gene>
<dbReference type="NCBIfam" id="TIGR00700">
    <property type="entry name" value="GABAtrnsam"/>
    <property type="match status" value="1"/>
</dbReference>
<dbReference type="InterPro" id="IPR015422">
    <property type="entry name" value="PyrdxlP-dep_Trfase_small"/>
</dbReference>
<dbReference type="GO" id="GO:0030170">
    <property type="term" value="F:pyridoxal phosphate binding"/>
    <property type="evidence" value="ECO:0007669"/>
    <property type="project" value="InterPro"/>
</dbReference>
<dbReference type="OrthoDB" id="9807885at2"/>
<dbReference type="InterPro" id="IPR004632">
    <property type="entry name" value="4NH2But_aminotransferase_bac"/>
</dbReference>
<dbReference type="PIRSF" id="PIRSF000521">
    <property type="entry name" value="Transaminase_4ab_Lys_Orn"/>
    <property type="match status" value="1"/>
</dbReference>
<keyword evidence="8" id="KW-1185">Reference proteome</keyword>
<keyword evidence="3 7" id="KW-0032">Aminotransferase</keyword>
<evidence type="ECO:0000256" key="1">
    <source>
        <dbReference type="ARBA" id="ARBA00001933"/>
    </source>
</evidence>
<keyword evidence="4 7" id="KW-0808">Transferase</keyword>
<dbReference type="InterPro" id="IPR015424">
    <property type="entry name" value="PyrdxlP-dep_Trfase"/>
</dbReference>
<dbReference type="InterPro" id="IPR005814">
    <property type="entry name" value="Aminotrans_3"/>
</dbReference>
<evidence type="ECO:0000256" key="3">
    <source>
        <dbReference type="ARBA" id="ARBA00022576"/>
    </source>
</evidence>
<accession>A0A410JZ50</accession>
<evidence type="ECO:0000313" key="8">
    <source>
        <dbReference type="Proteomes" id="UP000287502"/>
    </source>
</evidence>
<dbReference type="CDD" id="cd00610">
    <property type="entry name" value="OAT_like"/>
    <property type="match status" value="1"/>
</dbReference>
<dbReference type="Pfam" id="PF00202">
    <property type="entry name" value="Aminotran_3"/>
    <property type="match status" value="1"/>
</dbReference>
<reference evidence="7 8" key="1">
    <citation type="submission" date="2019-01" db="EMBL/GenBank/DDBJ databases">
        <title>Geovibrio thiophilus DSM 11263, complete genome.</title>
        <authorList>
            <person name="Spring S."/>
            <person name="Bunk B."/>
            <person name="Sproer C."/>
        </authorList>
    </citation>
    <scope>NUCLEOTIDE SEQUENCE [LARGE SCALE GENOMIC DNA]</scope>
    <source>
        <strain evidence="7 8">DSM 11263</strain>
    </source>
</reference>
<dbReference type="GO" id="GO:0042802">
    <property type="term" value="F:identical protein binding"/>
    <property type="evidence" value="ECO:0007669"/>
    <property type="project" value="TreeGrafter"/>
</dbReference>
<comment type="cofactor">
    <cofactor evidence="1">
        <name>pyridoxal 5'-phosphate</name>
        <dbReference type="ChEBI" id="CHEBI:597326"/>
    </cofactor>
</comment>
<dbReference type="FunFam" id="3.40.640.10:FF:000013">
    <property type="entry name" value="4-aminobutyrate aminotransferase"/>
    <property type="match status" value="1"/>
</dbReference>
<sequence>MLNGKELANISTHQSERTKKIIDDKAAYVAAGISCTFPLVVKQAKGAVIEDTDGNTYLDFYAGIGVTSCGHCPDEVVKAIKDQADKLLHSCFMVSMYEPYVRLAEKLTQIAPGKSSKKAMFVNSGAEAVENAIKIAKTYTKRTGVVAFESGFHGRTLLTMTLTSKVKPYKDGFGPFAPEVYKVPFPNVYRGQINTSEEEACRAYLDYFRRFFVSEVNPMNIAAVILEPVQGEGGFNVPPKGYWQGLREICDEYGIVLIADEVQSGFCRTGRMFAVEHFGVEPDLVTMAKSLGSGMPISAVVGKKEIMDSVGAGGIGGTYGGNPVACEAALASIRMMEEQNLSEKSLKIGAYIMDRARALQKEFPQMGDVRGLGAMIGIEFVKDPATKEPYKDAVSSINAECFKQGLLVIGAGIFGNVVRFLPPLVLTDEQLKQAMDIFESAVRKTLK</sequence>
<dbReference type="SUPFAM" id="SSF53383">
    <property type="entry name" value="PLP-dependent transferases"/>
    <property type="match status" value="1"/>
</dbReference>
<dbReference type="PANTHER" id="PTHR11986:SF58">
    <property type="entry name" value="LEUCINE_METHIONINE RACEMASE"/>
    <property type="match status" value="1"/>
</dbReference>
<evidence type="ECO:0000256" key="5">
    <source>
        <dbReference type="ARBA" id="ARBA00022898"/>
    </source>
</evidence>
<name>A0A410JZ50_9BACT</name>
<evidence type="ECO:0000256" key="4">
    <source>
        <dbReference type="ARBA" id="ARBA00022679"/>
    </source>
</evidence>
<dbReference type="RefSeq" id="WP_128466762.1">
    <property type="nucleotide sequence ID" value="NZ_CP035108.1"/>
</dbReference>
<dbReference type="Proteomes" id="UP000287502">
    <property type="component" value="Chromosome"/>
</dbReference>